<dbReference type="PANTHER" id="PTHR10704">
    <property type="entry name" value="CARBOHYDRATE SULFOTRANSFERASE"/>
    <property type="match status" value="1"/>
</dbReference>
<dbReference type="InterPro" id="IPR027417">
    <property type="entry name" value="P-loop_NTPase"/>
</dbReference>
<dbReference type="AlphaFoldDB" id="E4X013"/>
<dbReference type="InterPro" id="IPR051135">
    <property type="entry name" value="Gal/GlcNAc/GalNAc_ST"/>
</dbReference>
<feature type="region of interest" description="Disordered" evidence="1">
    <location>
        <begin position="1"/>
        <end position="40"/>
    </location>
</feature>
<dbReference type="InParanoid" id="E4X013"/>
<dbReference type="Gene3D" id="3.40.50.300">
    <property type="entry name" value="P-loop containing nucleotide triphosphate hydrolases"/>
    <property type="match status" value="1"/>
</dbReference>
<evidence type="ECO:0000256" key="1">
    <source>
        <dbReference type="SAM" id="MobiDB-lite"/>
    </source>
</evidence>
<gene>
    <name evidence="2" type="ORF">GSOID_T00015039001</name>
</gene>
<feature type="compositionally biased region" description="Polar residues" evidence="1">
    <location>
        <begin position="1"/>
        <end position="26"/>
    </location>
</feature>
<dbReference type="GO" id="GO:0001517">
    <property type="term" value="F:N-acetylglucosamine 6-O-sulfotransferase activity"/>
    <property type="evidence" value="ECO:0007669"/>
    <property type="project" value="TreeGrafter"/>
</dbReference>
<dbReference type="SUPFAM" id="SSF52540">
    <property type="entry name" value="P-loop containing nucleoside triphosphate hydrolases"/>
    <property type="match status" value="1"/>
</dbReference>
<keyword evidence="3" id="KW-1185">Reference proteome</keyword>
<dbReference type="GO" id="GO:0006044">
    <property type="term" value="P:N-acetylglucosamine metabolic process"/>
    <property type="evidence" value="ECO:0007669"/>
    <property type="project" value="TreeGrafter"/>
</dbReference>
<dbReference type="PANTHER" id="PTHR10704:SF44">
    <property type="entry name" value="LD35051P-RELATED"/>
    <property type="match status" value="1"/>
</dbReference>
<evidence type="ECO:0000313" key="2">
    <source>
        <dbReference type="EMBL" id="CBY23111.1"/>
    </source>
</evidence>
<reference evidence="2" key="1">
    <citation type="journal article" date="2010" name="Science">
        <title>Plasticity of animal genome architecture unmasked by rapid evolution of a pelagic tunicate.</title>
        <authorList>
            <person name="Denoeud F."/>
            <person name="Henriet S."/>
            <person name="Mungpakdee S."/>
            <person name="Aury J.M."/>
            <person name="Da Silva C."/>
            <person name="Brinkmann H."/>
            <person name="Mikhaleva J."/>
            <person name="Olsen L.C."/>
            <person name="Jubin C."/>
            <person name="Canestro C."/>
            <person name="Bouquet J.M."/>
            <person name="Danks G."/>
            <person name="Poulain J."/>
            <person name="Campsteijn C."/>
            <person name="Adamski M."/>
            <person name="Cross I."/>
            <person name="Yadetie F."/>
            <person name="Muffato M."/>
            <person name="Louis A."/>
            <person name="Butcher S."/>
            <person name="Tsagkogeorga G."/>
            <person name="Konrad A."/>
            <person name="Singh S."/>
            <person name="Jensen M.F."/>
            <person name="Cong E.H."/>
            <person name="Eikeseth-Otteraa H."/>
            <person name="Noel B."/>
            <person name="Anthouard V."/>
            <person name="Porcel B.M."/>
            <person name="Kachouri-Lafond R."/>
            <person name="Nishino A."/>
            <person name="Ugolini M."/>
            <person name="Chourrout P."/>
            <person name="Nishida H."/>
            <person name="Aasland R."/>
            <person name="Huzurbazar S."/>
            <person name="Westhof E."/>
            <person name="Delsuc F."/>
            <person name="Lehrach H."/>
            <person name="Reinhardt R."/>
            <person name="Weissenbach J."/>
            <person name="Roy S.W."/>
            <person name="Artiguenave F."/>
            <person name="Postlethwait J.H."/>
            <person name="Manak J.R."/>
            <person name="Thompson E.M."/>
            <person name="Jaillon O."/>
            <person name="Du Pasquier L."/>
            <person name="Boudinot P."/>
            <person name="Liberles D.A."/>
            <person name="Volff J.N."/>
            <person name="Philippe H."/>
            <person name="Lenhard B."/>
            <person name="Roest Crollius H."/>
            <person name="Wincker P."/>
            <person name="Chourrout D."/>
        </authorList>
    </citation>
    <scope>NUCLEOTIDE SEQUENCE [LARGE SCALE GENOMIC DNA]</scope>
</reference>
<proteinExistence type="predicted"/>
<evidence type="ECO:0000313" key="3">
    <source>
        <dbReference type="Proteomes" id="UP000001307"/>
    </source>
</evidence>
<evidence type="ECO:0008006" key="4">
    <source>
        <dbReference type="Google" id="ProtNLM"/>
    </source>
</evidence>
<name>E4X013_OIKDI</name>
<dbReference type="Proteomes" id="UP000001307">
    <property type="component" value="Unassembled WGS sequence"/>
</dbReference>
<dbReference type="OrthoDB" id="6138663at2759"/>
<protein>
    <recommendedName>
        <fullName evidence="4">Sulfotransferase</fullName>
    </recommendedName>
</protein>
<accession>E4X013</accession>
<dbReference type="GO" id="GO:0006790">
    <property type="term" value="P:sulfur compound metabolic process"/>
    <property type="evidence" value="ECO:0007669"/>
    <property type="project" value="TreeGrafter"/>
</dbReference>
<dbReference type="EMBL" id="FN653020">
    <property type="protein sequence ID" value="CBY23111.1"/>
    <property type="molecule type" value="Genomic_DNA"/>
</dbReference>
<feature type="compositionally biased region" description="Basic and acidic residues" evidence="1">
    <location>
        <begin position="28"/>
        <end position="40"/>
    </location>
</feature>
<organism evidence="2">
    <name type="scientific">Oikopleura dioica</name>
    <name type="common">Tunicate</name>
    <dbReference type="NCBI Taxonomy" id="34765"/>
    <lineage>
        <taxon>Eukaryota</taxon>
        <taxon>Metazoa</taxon>
        <taxon>Chordata</taxon>
        <taxon>Tunicata</taxon>
        <taxon>Appendicularia</taxon>
        <taxon>Copelata</taxon>
        <taxon>Oikopleuridae</taxon>
        <taxon>Oikopleura</taxon>
    </lineage>
</organism>
<sequence>MRQNASQSGTETAHANDTSNNFQPSAKNLKDSGDKAESESKPRAILLSGFMRSGSSFVGEVFNVHPQVFYMFEPLHPFYNTARVQNQSKMEFLSILEKKMIEPKQGCKKETNKRRIEHLGNALRNLYAE</sequence>